<dbReference type="EMBL" id="RSDG01000079">
    <property type="protein sequence ID" value="RRR44701.1"/>
    <property type="molecule type" value="Genomic_DNA"/>
</dbReference>
<comment type="caution">
    <text evidence="1">The sequence shown here is derived from an EMBL/GenBank/DDBJ whole genome shotgun (WGS) entry which is preliminary data.</text>
</comment>
<evidence type="ECO:0000313" key="1">
    <source>
        <dbReference type="EMBL" id="RRR44701.1"/>
    </source>
</evidence>
<protein>
    <submittedName>
        <fullName evidence="1">Uncharacterized protein</fullName>
    </submittedName>
</protein>
<sequence length="60" mass="6669">LFFYTQKSSIISMVDLPTTDIIEPKKEALSDFLPVYSTVSAGRDLRAISARIWSTNSATD</sequence>
<feature type="non-terminal residue" evidence="1">
    <location>
        <position position="1"/>
    </location>
</feature>
<reference evidence="1 2" key="1">
    <citation type="submission" date="2018-11" db="EMBL/GenBank/DDBJ databases">
        <authorList>
            <person name="Stevens M.J."/>
            <person name="Cernela N."/>
            <person name="Spoerry Serrano N."/>
            <person name="Schmitt S."/>
            <person name="Schrenzel J."/>
            <person name="Stephan R."/>
        </authorList>
    </citation>
    <scope>NUCLEOTIDE SEQUENCE [LARGE SCALE GENOMIC DNA]</scope>
    <source>
        <strain evidence="1 2">SS1014</strain>
    </source>
</reference>
<organism evidence="1 2">
    <name type="scientific">Streptococcus suis</name>
    <dbReference type="NCBI Taxonomy" id="1307"/>
    <lineage>
        <taxon>Bacteria</taxon>
        <taxon>Bacillati</taxon>
        <taxon>Bacillota</taxon>
        <taxon>Bacilli</taxon>
        <taxon>Lactobacillales</taxon>
        <taxon>Streptococcaceae</taxon>
        <taxon>Streptococcus</taxon>
    </lineage>
</organism>
<proteinExistence type="predicted"/>
<gene>
    <name evidence="1" type="ORF">EJA00_09245</name>
</gene>
<reference evidence="1 2" key="2">
    <citation type="submission" date="2018-12" db="EMBL/GenBank/DDBJ databases">
        <title>Whole-genome sequences of fifteen clinical Streptococcus suis strains isolated from pigs between 2006 and 2018.</title>
        <authorList>
            <person name="Stevens M.J.A."/>
            <person name="Cernela N."/>
            <person name="Spoerry Serrano N."/>
            <person name="Schmitt S."/>
            <person name="Schrenzel J."/>
            <person name="Stephan R."/>
        </authorList>
    </citation>
    <scope>NUCLEOTIDE SEQUENCE [LARGE SCALE GENOMIC DNA]</scope>
    <source>
        <strain evidence="1 2">SS1014</strain>
    </source>
</reference>
<evidence type="ECO:0000313" key="2">
    <source>
        <dbReference type="Proteomes" id="UP000273973"/>
    </source>
</evidence>
<dbReference type="Proteomes" id="UP000273973">
    <property type="component" value="Unassembled WGS sequence"/>
</dbReference>
<name>A0A3R8SAZ5_STRSU</name>
<accession>A0A3R8SAZ5</accession>
<dbReference type="AlphaFoldDB" id="A0A3R8SAZ5"/>